<feature type="compositionally biased region" description="Polar residues" evidence="1">
    <location>
        <begin position="54"/>
        <end position="70"/>
    </location>
</feature>
<dbReference type="KEGG" id="blag:BLTE_12930"/>
<name>A0A348FZ75_9HYPH</name>
<feature type="region of interest" description="Disordered" evidence="1">
    <location>
        <begin position="97"/>
        <end position="181"/>
    </location>
</feature>
<accession>A0A348FZ75</accession>
<feature type="compositionally biased region" description="Pro residues" evidence="1">
    <location>
        <begin position="105"/>
        <end position="114"/>
    </location>
</feature>
<proteinExistence type="predicted"/>
<feature type="compositionally biased region" description="Basic and acidic residues" evidence="1">
    <location>
        <begin position="151"/>
        <end position="160"/>
    </location>
</feature>
<feature type="compositionally biased region" description="Basic and acidic residues" evidence="1">
    <location>
        <begin position="31"/>
        <end position="44"/>
    </location>
</feature>
<feature type="region of interest" description="Disordered" evidence="1">
    <location>
        <begin position="27"/>
        <end position="82"/>
    </location>
</feature>
<dbReference type="Proteomes" id="UP000266934">
    <property type="component" value="Chromosome"/>
</dbReference>
<sequence>MLGDDARFVDRLDKNIRFEHGLFPRSTLGKTENRFCDRERDNSSEQRPSPPTREPSQQKVPGQTPPNGSRQRGAFIAGGSGCRWQAERASGQFLVSGFAARPSKKPPTPDPSPPLAKLAGGGEKKARLLPSPHERSEWWGGVGGGGCAEYPDARRPEHSPQNRAPVLRKRIRQTKDLERPI</sequence>
<dbReference type="AlphaFoldDB" id="A0A348FZ75"/>
<evidence type="ECO:0000313" key="2">
    <source>
        <dbReference type="EMBL" id="BBF92608.1"/>
    </source>
</evidence>
<protein>
    <submittedName>
        <fullName evidence="2">Uncharacterized protein</fullName>
    </submittedName>
</protein>
<organism evidence="2 3">
    <name type="scientific">Blastochloris tepida</name>
    <dbReference type="NCBI Taxonomy" id="2233851"/>
    <lineage>
        <taxon>Bacteria</taxon>
        <taxon>Pseudomonadati</taxon>
        <taxon>Pseudomonadota</taxon>
        <taxon>Alphaproteobacteria</taxon>
        <taxon>Hyphomicrobiales</taxon>
        <taxon>Blastochloridaceae</taxon>
        <taxon>Blastochloris</taxon>
    </lineage>
</organism>
<feature type="compositionally biased region" description="Basic and acidic residues" evidence="1">
    <location>
        <begin position="122"/>
        <end position="137"/>
    </location>
</feature>
<keyword evidence="3" id="KW-1185">Reference proteome</keyword>
<reference evidence="2 3" key="1">
    <citation type="submission" date="2018-08" db="EMBL/GenBank/DDBJ databases">
        <title>Complete genome sequencing of Blastochloris tepida GI.</title>
        <authorList>
            <person name="Tsukatani Y."/>
            <person name="Mori H."/>
        </authorList>
    </citation>
    <scope>NUCLEOTIDE SEQUENCE [LARGE SCALE GENOMIC DNA]</scope>
    <source>
        <strain evidence="2 3">GI</strain>
    </source>
</reference>
<gene>
    <name evidence="2" type="ORF">BLTE_12930</name>
</gene>
<evidence type="ECO:0000256" key="1">
    <source>
        <dbReference type="SAM" id="MobiDB-lite"/>
    </source>
</evidence>
<evidence type="ECO:0000313" key="3">
    <source>
        <dbReference type="Proteomes" id="UP000266934"/>
    </source>
</evidence>
<dbReference type="EMBL" id="AP018907">
    <property type="protein sequence ID" value="BBF92608.1"/>
    <property type="molecule type" value="Genomic_DNA"/>
</dbReference>